<dbReference type="EMBL" id="CAICTM010000042">
    <property type="protein sequence ID" value="CAB9498647.1"/>
    <property type="molecule type" value="Genomic_DNA"/>
</dbReference>
<evidence type="ECO:0000256" key="2">
    <source>
        <dbReference type="SAM" id="Phobius"/>
    </source>
</evidence>
<proteinExistence type="predicted"/>
<organism evidence="3 4">
    <name type="scientific">Seminavis robusta</name>
    <dbReference type="NCBI Taxonomy" id="568900"/>
    <lineage>
        <taxon>Eukaryota</taxon>
        <taxon>Sar</taxon>
        <taxon>Stramenopiles</taxon>
        <taxon>Ochrophyta</taxon>
        <taxon>Bacillariophyta</taxon>
        <taxon>Bacillariophyceae</taxon>
        <taxon>Bacillariophycidae</taxon>
        <taxon>Naviculales</taxon>
        <taxon>Naviculaceae</taxon>
        <taxon>Seminavis</taxon>
    </lineage>
</organism>
<keyword evidence="2" id="KW-0472">Membrane</keyword>
<reference evidence="3" key="1">
    <citation type="submission" date="2020-06" db="EMBL/GenBank/DDBJ databases">
        <authorList>
            <consortium name="Plant Systems Biology data submission"/>
        </authorList>
    </citation>
    <scope>NUCLEOTIDE SEQUENCE</scope>
    <source>
        <strain evidence="3">D6</strain>
    </source>
</reference>
<comment type="caution">
    <text evidence="3">The sequence shown here is derived from an EMBL/GenBank/DDBJ whole genome shotgun (WGS) entry which is preliminary data.</text>
</comment>
<feature type="compositionally biased region" description="Acidic residues" evidence="1">
    <location>
        <begin position="109"/>
        <end position="121"/>
    </location>
</feature>
<name>A0A9N8D8Q5_9STRA</name>
<keyword evidence="2" id="KW-0812">Transmembrane</keyword>
<evidence type="ECO:0000313" key="4">
    <source>
        <dbReference type="Proteomes" id="UP001153069"/>
    </source>
</evidence>
<evidence type="ECO:0000313" key="3">
    <source>
        <dbReference type="EMBL" id="CAB9498647.1"/>
    </source>
</evidence>
<evidence type="ECO:0000256" key="1">
    <source>
        <dbReference type="SAM" id="MobiDB-lite"/>
    </source>
</evidence>
<protein>
    <submittedName>
        <fullName evidence="3">Uncharacterized protein</fullName>
    </submittedName>
</protein>
<dbReference type="Proteomes" id="UP001153069">
    <property type="component" value="Unassembled WGS sequence"/>
</dbReference>
<gene>
    <name evidence="3" type="ORF">SEMRO_42_G025740.1</name>
</gene>
<keyword evidence="2" id="KW-1133">Transmembrane helix</keyword>
<dbReference type="AlphaFoldDB" id="A0A9N8D8Q5"/>
<feature type="transmembrane region" description="Helical" evidence="2">
    <location>
        <begin position="24"/>
        <end position="43"/>
    </location>
</feature>
<accession>A0A9N8D8Q5</accession>
<keyword evidence="4" id="KW-1185">Reference proteome</keyword>
<sequence>MAWSDDDWFVHCNSGNWLWNNVGFGALFGLLCFWTIYVTLIVIEKAWGKFRQWQDYNHKAVPIQGTLVQKIHHDLPRTRHRAPDDHTSEDTDSYYLHIQYDMPIFLQSEEEEEREDEEENEGNGVGAHNTGSITRLRVEEVRRRIQEQRERTAAMAPLLEEYARSNEQYNALLDSISRQIGAGAQDSWRLGEDDFRDFFHRAAMQANVDAGIVHPFSVETEMVSTHNGTNELS</sequence>
<feature type="region of interest" description="Disordered" evidence="1">
    <location>
        <begin position="109"/>
        <end position="133"/>
    </location>
</feature>